<evidence type="ECO:0000259" key="2">
    <source>
        <dbReference type="PROSITE" id="PS50102"/>
    </source>
</evidence>
<keyword evidence="1" id="KW-0694">RNA-binding</keyword>
<dbReference type="InterPro" id="IPR035979">
    <property type="entry name" value="RBD_domain_sf"/>
</dbReference>
<dbReference type="CDD" id="cd00590">
    <property type="entry name" value="RRM_SF"/>
    <property type="match status" value="1"/>
</dbReference>
<sequence>MSDILSLLPTISDDIQLEEFKISRKQPPRNRSQKIFIEDIPDGLPVEDIISHFGSYGNILYSKLFNKTDEEASRGSAIIEFDNNDIAMRATEDLYHDINGSKVIARCLGWRKDL</sequence>
<dbReference type="InterPro" id="IPR000504">
    <property type="entry name" value="RRM_dom"/>
</dbReference>
<dbReference type="InterPro" id="IPR012677">
    <property type="entry name" value="Nucleotide-bd_a/b_plait_sf"/>
</dbReference>
<dbReference type="Gene3D" id="3.30.70.330">
    <property type="match status" value="1"/>
</dbReference>
<dbReference type="GO" id="GO:0003723">
    <property type="term" value="F:RNA binding"/>
    <property type="evidence" value="ECO:0007669"/>
    <property type="project" value="UniProtKB-UniRule"/>
</dbReference>
<protein>
    <recommendedName>
        <fullName evidence="2">RRM domain-containing protein</fullName>
    </recommendedName>
</protein>
<organism evidence="3 4">
    <name type="scientific">Clytia hemisphaerica</name>
    <dbReference type="NCBI Taxonomy" id="252671"/>
    <lineage>
        <taxon>Eukaryota</taxon>
        <taxon>Metazoa</taxon>
        <taxon>Cnidaria</taxon>
        <taxon>Hydrozoa</taxon>
        <taxon>Hydroidolina</taxon>
        <taxon>Leptothecata</taxon>
        <taxon>Obeliida</taxon>
        <taxon>Clytiidae</taxon>
        <taxon>Clytia</taxon>
    </lineage>
</organism>
<evidence type="ECO:0000256" key="1">
    <source>
        <dbReference type="PROSITE-ProRule" id="PRU00176"/>
    </source>
</evidence>
<accession>A0A7M5USW1</accession>
<dbReference type="Proteomes" id="UP000594262">
    <property type="component" value="Unplaced"/>
</dbReference>
<feature type="domain" description="RRM" evidence="2">
    <location>
        <begin position="33"/>
        <end position="114"/>
    </location>
</feature>
<proteinExistence type="predicted"/>
<evidence type="ECO:0000313" key="4">
    <source>
        <dbReference type="Proteomes" id="UP000594262"/>
    </source>
</evidence>
<dbReference type="SMART" id="SM00360">
    <property type="entry name" value="RRM"/>
    <property type="match status" value="1"/>
</dbReference>
<dbReference type="EnsemblMetazoa" id="CLYHEMT005261.1">
    <property type="protein sequence ID" value="CLYHEMP005261.1"/>
    <property type="gene ID" value="CLYHEMG005261"/>
</dbReference>
<dbReference type="Pfam" id="PF00076">
    <property type="entry name" value="RRM_1"/>
    <property type="match status" value="1"/>
</dbReference>
<dbReference type="PROSITE" id="PS50102">
    <property type="entry name" value="RRM"/>
    <property type="match status" value="1"/>
</dbReference>
<name>A0A7M5USW1_9CNID</name>
<dbReference type="SUPFAM" id="SSF54928">
    <property type="entry name" value="RNA-binding domain, RBD"/>
    <property type="match status" value="1"/>
</dbReference>
<dbReference type="AlphaFoldDB" id="A0A7M5USW1"/>
<evidence type="ECO:0000313" key="3">
    <source>
        <dbReference type="EnsemblMetazoa" id="CLYHEMP005261.1"/>
    </source>
</evidence>
<reference evidence="3" key="1">
    <citation type="submission" date="2021-01" db="UniProtKB">
        <authorList>
            <consortium name="EnsemblMetazoa"/>
        </authorList>
    </citation>
    <scope>IDENTIFICATION</scope>
</reference>
<keyword evidence="4" id="KW-1185">Reference proteome</keyword>